<keyword evidence="2" id="KW-1185">Reference proteome</keyword>
<sequence>MFFSTSTLALDKVTLSDLRIENTSNGLQAIVGEGRNTTNNVLKNVFVRFNLYQGNTAIGETIDIASNIAPGESWRLQAIINSFKGRPDGYKITDIQVQD</sequence>
<gene>
    <name evidence="1" type="ORF">BMI79_17290</name>
</gene>
<comment type="caution">
    <text evidence="1">The sequence shown here is derived from an EMBL/GenBank/DDBJ whole genome shotgun (WGS) entry which is preliminary data.</text>
</comment>
<reference evidence="1 2" key="1">
    <citation type="submission" date="2016-11" db="EMBL/GenBank/DDBJ databases">
        <title>Rahnella oryzae sp. nov., isolated from rice root.</title>
        <authorList>
            <person name="Zhang X.-X."/>
            <person name="Zhang J."/>
        </authorList>
    </citation>
    <scope>NUCLEOTIDE SEQUENCE [LARGE SCALE GENOMIC DNA]</scope>
    <source>
        <strain evidence="1 2">J11-6</strain>
    </source>
</reference>
<dbReference type="EMBL" id="MOXD01000010">
    <property type="protein sequence ID" value="OMQ20914.1"/>
    <property type="molecule type" value="Genomic_DNA"/>
</dbReference>
<accession>A0A1S8CG30</accession>
<protein>
    <submittedName>
        <fullName evidence="1">Uncharacterized protein</fullName>
    </submittedName>
</protein>
<proteinExistence type="predicted"/>
<organism evidence="1 2">
    <name type="scientific">Serratia oryzae</name>
    <dbReference type="NCBI Taxonomy" id="2034155"/>
    <lineage>
        <taxon>Bacteria</taxon>
        <taxon>Pseudomonadati</taxon>
        <taxon>Pseudomonadota</taxon>
        <taxon>Gammaproteobacteria</taxon>
        <taxon>Enterobacterales</taxon>
        <taxon>Yersiniaceae</taxon>
        <taxon>Serratia</taxon>
    </lineage>
</organism>
<name>A0A1S8CG30_9GAMM</name>
<dbReference type="NCBIfam" id="NF038353">
    <property type="entry name" value="FxLYD_dom"/>
    <property type="match status" value="1"/>
</dbReference>
<evidence type="ECO:0000313" key="1">
    <source>
        <dbReference type="EMBL" id="OMQ20914.1"/>
    </source>
</evidence>
<evidence type="ECO:0000313" key="2">
    <source>
        <dbReference type="Proteomes" id="UP000216021"/>
    </source>
</evidence>
<dbReference type="AlphaFoldDB" id="A0A1S8CG30"/>
<dbReference type="InterPro" id="IPR047676">
    <property type="entry name" value="FxLYD_dom"/>
</dbReference>
<dbReference type="Proteomes" id="UP000216021">
    <property type="component" value="Unassembled WGS sequence"/>
</dbReference>